<dbReference type="Pfam" id="PF17836">
    <property type="entry name" value="PglD_N"/>
    <property type="match status" value="1"/>
</dbReference>
<feature type="binding site" evidence="3">
    <location>
        <position position="173"/>
    </location>
    <ligand>
        <name>acetyl-CoA</name>
        <dbReference type="ChEBI" id="CHEBI:57288"/>
    </ligand>
</feature>
<evidence type="ECO:0000313" key="5">
    <source>
        <dbReference type="EMBL" id="RBL93782.1"/>
    </source>
</evidence>
<dbReference type="GO" id="GO:0016740">
    <property type="term" value="F:transferase activity"/>
    <property type="evidence" value="ECO:0007669"/>
    <property type="project" value="UniProtKB-KW"/>
</dbReference>
<proteinExistence type="inferred from homology"/>
<evidence type="ECO:0000256" key="2">
    <source>
        <dbReference type="PIRSR" id="PIRSR620019-1"/>
    </source>
</evidence>
<evidence type="ECO:0000256" key="1">
    <source>
        <dbReference type="ARBA" id="ARBA00007274"/>
    </source>
</evidence>
<dbReference type="AlphaFoldDB" id="A0A365Y5A8"/>
<name>A0A365Y5A8_9BACT</name>
<dbReference type="InterPro" id="IPR050179">
    <property type="entry name" value="Trans_hexapeptide_repeat"/>
</dbReference>
<dbReference type="InterPro" id="IPR041561">
    <property type="entry name" value="PglD_N"/>
</dbReference>
<dbReference type="RefSeq" id="WP_113616368.1">
    <property type="nucleotide sequence ID" value="NZ_QFFJ01000001.1"/>
</dbReference>
<gene>
    <name evidence="5" type="ORF">DF182_14900</name>
</gene>
<feature type="binding site" evidence="3">
    <location>
        <position position="74"/>
    </location>
    <ligand>
        <name>substrate</name>
    </ligand>
</feature>
<evidence type="ECO:0000259" key="4">
    <source>
        <dbReference type="Pfam" id="PF17836"/>
    </source>
</evidence>
<feature type="site" description="Increases basicity of active site His" evidence="2">
    <location>
        <position position="144"/>
    </location>
</feature>
<comment type="caution">
    <text evidence="5">The sequence shown here is derived from an EMBL/GenBank/DDBJ whole genome shotgun (WGS) entry which is preliminary data.</text>
</comment>
<feature type="active site" description="Proton acceptor" evidence="2">
    <location>
        <position position="143"/>
    </location>
</feature>
<comment type="similarity">
    <text evidence="1">Belongs to the transferase hexapeptide repeat family.</text>
</comment>
<protein>
    <submittedName>
        <fullName evidence="5">Transferase</fullName>
    </submittedName>
</protein>
<dbReference type="OrthoDB" id="9794407at2"/>
<feature type="domain" description="PglD N-terminal" evidence="4">
    <location>
        <begin position="5"/>
        <end position="86"/>
    </location>
</feature>
<dbReference type="EMBL" id="QFFJ01000001">
    <property type="protein sequence ID" value="RBL93782.1"/>
    <property type="molecule type" value="Genomic_DNA"/>
</dbReference>
<dbReference type="PANTHER" id="PTHR43300">
    <property type="entry name" value="ACETYLTRANSFERASE"/>
    <property type="match status" value="1"/>
</dbReference>
<organism evidence="5 6">
    <name type="scientific">Chitinophaga flava</name>
    <dbReference type="NCBI Taxonomy" id="2259036"/>
    <lineage>
        <taxon>Bacteria</taxon>
        <taxon>Pseudomonadati</taxon>
        <taxon>Bacteroidota</taxon>
        <taxon>Chitinophagia</taxon>
        <taxon>Chitinophagales</taxon>
        <taxon>Chitinophagaceae</taxon>
        <taxon>Chitinophaga</taxon>
    </lineage>
</organism>
<dbReference type="NCBIfam" id="TIGR03570">
    <property type="entry name" value="NeuD_NnaD"/>
    <property type="match status" value="1"/>
</dbReference>
<accession>A0A365Y5A8</accession>
<reference evidence="5 6" key="1">
    <citation type="submission" date="2018-05" db="EMBL/GenBank/DDBJ databases">
        <title>Chitinophaga sp. K3CV102501T nov., isolated from isolated from a monsoon evergreen broad-leaved forest soil.</title>
        <authorList>
            <person name="Lv Y."/>
        </authorList>
    </citation>
    <scope>NUCLEOTIDE SEQUENCE [LARGE SCALE GENOMIC DNA]</scope>
    <source>
        <strain evidence="5 6">GDMCC 1.1325</strain>
    </source>
</reference>
<dbReference type="Gene3D" id="2.160.10.10">
    <property type="entry name" value="Hexapeptide repeat proteins"/>
    <property type="match status" value="1"/>
</dbReference>
<dbReference type="CDD" id="cd03360">
    <property type="entry name" value="LbH_AT_putative"/>
    <property type="match status" value="1"/>
</dbReference>
<dbReference type="InterPro" id="IPR020019">
    <property type="entry name" value="AcTrfase_PglD-like"/>
</dbReference>
<dbReference type="Gene3D" id="3.40.50.20">
    <property type="match status" value="1"/>
</dbReference>
<sequence length="223" mass="23223">MHQKNIVIIGSSGHGKVVADILSLMPQYKVAGFIDGFKEKGTVCTGGLTVLGAEQDLPAIMQNLNVCGGIVAIGDNWVRSQVVAKILAIAPSFEFINAVHPSAVISASATIGTGNMISANAVINAYSNIGHHCIINSAACIEHDNQMDDYASVAPRVVTGGNVAIGTFTAVSIGAIVKHGIRIGEHSLIGAGALVLKNVDAFSTWYGVPARKMAERKAGEKYL</sequence>
<evidence type="ECO:0000313" key="6">
    <source>
        <dbReference type="Proteomes" id="UP000253410"/>
    </source>
</evidence>
<keyword evidence="6" id="KW-1185">Reference proteome</keyword>
<keyword evidence="5" id="KW-0808">Transferase</keyword>
<dbReference type="SUPFAM" id="SSF51161">
    <property type="entry name" value="Trimeric LpxA-like enzymes"/>
    <property type="match status" value="1"/>
</dbReference>
<dbReference type="InterPro" id="IPR011004">
    <property type="entry name" value="Trimer_LpxA-like_sf"/>
</dbReference>
<feature type="binding site" evidence="3">
    <location>
        <begin position="12"/>
        <end position="14"/>
    </location>
    <ligand>
        <name>substrate</name>
    </ligand>
</feature>
<dbReference type="PANTHER" id="PTHR43300:SF7">
    <property type="entry name" value="UDP-N-ACETYLBACILLOSAMINE N-ACETYLTRANSFERASE"/>
    <property type="match status" value="1"/>
</dbReference>
<dbReference type="Proteomes" id="UP000253410">
    <property type="component" value="Unassembled WGS sequence"/>
</dbReference>
<evidence type="ECO:0000256" key="3">
    <source>
        <dbReference type="PIRSR" id="PIRSR620019-2"/>
    </source>
</evidence>